<dbReference type="RefSeq" id="WP_071863503.1">
    <property type="nucleotide sequence ID" value="NZ_JBHLVS010000017.1"/>
</dbReference>
<gene>
    <name evidence="1" type="ORF">RV00_GL002582</name>
</gene>
<dbReference type="AlphaFoldDB" id="A0A1L8SAI7"/>
<organism evidence="1 2">
    <name type="scientific">Enterococcus devriesei</name>
    <dbReference type="NCBI Taxonomy" id="319970"/>
    <lineage>
        <taxon>Bacteria</taxon>
        <taxon>Bacillati</taxon>
        <taxon>Bacillota</taxon>
        <taxon>Bacilli</taxon>
        <taxon>Lactobacillales</taxon>
        <taxon>Enterococcaceae</taxon>
        <taxon>Enterococcus</taxon>
    </lineage>
</organism>
<dbReference type="Proteomes" id="UP000183700">
    <property type="component" value="Unassembled WGS sequence"/>
</dbReference>
<accession>A0A1L8SAI7</accession>
<dbReference type="EMBL" id="JXKM01000056">
    <property type="protein sequence ID" value="OJG29014.1"/>
    <property type="molecule type" value="Genomic_DNA"/>
</dbReference>
<keyword evidence="2" id="KW-1185">Reference proteome</keyword>
<comment type="caution">
    <text evidence="1">The sequence shown here is derived from an EMBL/GenBank/DDBJ whole genome shotgun (WGS) entry which is preliminary data.</text>
</comment>
<evidence type="ECO:0000313" key="2">
    <source>
        <dbReference type="Proteomes" id="UP000183700"/>
    </source>
</evidence>
<protein>
    <submittedName>
        <fullName evidence="1">Uncharacterized protein</fullName>
    </submittedName>
</protein>
<name>A0A1L8SAI7_9ENTE</name>
<evidence type="ECO:0000313" key="1">
    <source>
        <dbReference type="EMBL" id="OJG29014.1"/>
    </source>
</evidence>
<dbReference type="OrthoDB" id="9890651at2"/>
<reference evidence="1 2" key="1">
    <citation type="submission" date="2014-12" db="EMBL/GenBank/DDBJ databases">
        <title>Draft genome sequences of 29 type strains of Enterococci.</title>
        <authorList>
            <person name="Zhong Z."/>
            <person name="Sun Z."/>
            <person name="Liu W."/>
            <person name="Zhang W."/>
            <person name="Zhang H."/>
        </authorList>
    </citation>
    <scope>NUCLEOTIDE SEQUENCE [LARGE SCALE GENOMIC DNA]</scope>
    <source>
        <strain evidence="1 2">DSM 22802</strain>
    </source>
</reference>
<proteinExistence type="predicted"/>
<sequence length="80" mass="9397">MIIQYPDKKLSKCSKEELILLLRGEIDNRQKLIKIIEKAYTDQASSFLDYRSQYDEGFLDGMEAAENVVKNFYRDKEVAE</sequence>